<dbReference type="HOGENOM" id="CLU_3351935_0_0_1"/>
<keyword evidence="2" id="KW-1185">Reference proteome</keyword>
<evidence type="ECO:0000313" key="2">
    <source>
        <dbReference type="Proteomes" id="UP000004995"/>
    </source>
</evidence>
<reference evidence="2" key="1">
    <citation type="journal article" date="2012" name="Nat. Biotechnol.">
        <title>Reference genome sequence of the model plant Setaria.</title>
        <authorList>
            <person name="Bennetzen J.L."/>
            <person name="Schmutz J."/>
            <person name="Wang H."/>
            <person name="Percifield R."/>
            <person name="Hawkins J."/>
            <person name="Pontaroli A.C."/>
            <person name="Estep M."/>
            <person name="Feng L."/>
            <person name="Vaughn J.N."/>
            <person name="Grimwood J."/>
            <person name="Jenkins J."/>
            <person name="Barry K."/>
            <person name="Lindquist E."/>
            <person name="Hellsten U."/>
            <person name="Deshpande S."/>
            <person name="Wang X."/>
            <person name="Wu X."/>
            <person name="Mitros T."/>
            <person name="Triplett J."/>
            <person name="Yang X."/>
            <person name="Ye C.Y."/>
            <person name="Mauro-Herrera M."/>
            <person name="Wang L."/>
            <person name="Li P."/>
            <person name="Sharma M."/>
            <person name="Sharma R."/>
            <person name="Ronald P.C."/>
            <person name="Panaud O."/>
            <person name="Kellogg E.A."/>
            <person name="Brutnell T.P."/>
            <person name="Doust A.N."/>
            <person name="Tuskan G.A."/>
            <person name="Rokhsar D."/>
            <person name="Devos K.M."/>
        </authorList>
    </citation>
    <scope>NUCLEOTIDE SEQUENCE [LARGE SCALE GENOMIC DNA]</scope>
    <source>
        <strain evidence="2">cv. Yugu1</strain>
    </source>
</reference>
<dbReference type="AlphaFoldDB" id="K4A430"/>
<dbReference type="Proteomes" id="UP000004995">
    <property type="component" value="Unassembled WGS sequence"/>
</dbReference>
<proteinExistence type="predicted"/>
<accession>K4A430</accession>
<sequence length="37" mass="4166">MLGIFTNISCARNIRSRESSSKFAKCQAQQSNARTYP</sequence>
<reference evidence="1" key="2">
    <citation type="submission" date="2018-08" db="UniProtKB">
        <authorList>
            <consortium name="EnsemblPlants"/>
        </authorList>
    </citation>
    <scope>IDENTIFICATION</scope>
    <source>
        <strain evidence="1">Yugu1</strain>
    </source>
</reference>
<name>K4A430_SETIT</name>
<organism evidence="1 2">
    <name type="scientific">Setaria italica</name>
    <name type="common">Foxtail millet</name>
    <name type="synonym">Panicum italicum</name>
    <dbReference type="NCBI Taxonomy" id="4555"/>
    <lineage>
        <taxon>Eukaryota</taxon>
        <taxon>Viridiplantae</taxon>
        <taxon>Streptophyta</taxon>
        <taxon>Embryophyta</taxon>
        <taxon>Tracheophyta</taxon>
        <taxon>Spermatophyta</taxon>
        <taxon>Magnoliopsida</taxon>
        <taxon>Liliopsida</taxon>
        <taxon>Poales</taxon>
        <taxon>Poaceae</taxon>
        <taxon>PACMAD clade</taxon>
        <taxon>Panicoideae</taxon>
        <taxon>Panicodae</taxon>
        <taxon>Paniceae</taxon>
        <taxon>Cenchrinae</taxon>
        <taxon>Setaria</taxon>
    </lineage>
</organism>
<dbReference type="EMBL" id="AGNK02001059">
    <property type="status" value="NOT_ANNOTATED_CDS"/>
    <property type="molecule type" value="Genomic_DNA"/>
</dbReference>
<dbReference type="EnsemblPlants" id="KQL24378">
    <property type="protein sequence ID" value="KQL24378"/>
    <property type="gene ID" value="SETIT_033634mg"/>
</dbReference>
<dbReference type="Gramene" id="KQL24378">
    <property type="protein sequence ID" value="KQL24378"/>
    <property type="gene ID" value="SETIT_033634mg"/>
</dbReference>
<evidence type="ECO:0000313" key="1">
    <source>
        <dbReference type="EnsemblPlants" id="KQL24378"/>
    </source>
</evidence>
<protein>
    <submittedName>
        <fullName evidence="1">Uncharacterized protein</fullName>
    </submittedName>
</protein>
<dbReference type="InParanoid" id="K4A430"/>